<gene>
    <name evidence="1" type="ORF">CTRU02_215626</name>
</gene>
<keyword evidence="2" id="KW-1185">Reference proteome</keyword>
<evidence type="ECO:0000313" key="2">
    <source>
        <dbReference type="Proteomes" id="UP000805649"/>
    </source>
</evidence>
<reference evidence="1 2" key="1">
    <citation type="journal article" date="2020" name="Phytopathology">
        <title>Genome Sequence Resources of Colletotrichum truncatum, C. plurivorum, C. musicola, and C. sojae: Four Species Pathogenic to Soybean (Glycine max).</title>
        <authorList>
            <person name="Rogerio F."/>
            <person name="Boufleur T.R."/>
            <person name="Ciampi-Guillardi M."/>
            <person name="Sukno S.A."/>
            <person name="Thon M.R."/>
            <person name="Massola Junior N.S."/>
            <person name="Baroncelli R."/>
        </authorList>
    </citation>
    <scope>NUCLEOTIDE SEQUENCE [LARGE SCALE GENOMIC DNA]</scope>
    <source>
        <strain evidence="1 2">CMES1059</strain>
    </source>
</reference>
<protein>
    <submittedName>
        <fullName evidence="1">Transposon I factor</fullName>
    </submittedName>
</protein>
<dbReference type="Proteomes" id="UP000805649">
    <property type="component" value="Unassembled WGS sequence"/>
</dbReference>
<accession>A0ACC3YCB8</accession>
<comment type="caution">
    <text evidence="1">The sequence shown here is derived from an EMBL/GenBank/DDBJ whole genome shotgun (WGS) entry which is preliminary data.</text>
</comment>
<name>A0ACC3YCB8_COLTU</name>
<dbReference type="EMBL" id="VUJX02000017">
    <property type="protein sequence ID" value="KAL0929460.1"/>
    <property type="molecule type" value="Genomic_DNA"/>
</dbReference>
<sequence>MKVINGIQRIGAQAIIGTFNTVATAVAEAEASIQPAQERFDRKAIKFWSFKRSISPFQKMATGYQDLPVDRLETIEAFPQAPWEDRIHTVVEEGGDRASRASKATQTGWAMRAAIGSSARNGTVGYGKAVLLPLSHRRGGSMTTGSTTVGPRTEQNPYTAELMAIAAVLESLSERIRHRAIYVFSTNEVAIVAGRPRQQSGQQEIRRINEAAKTLAKSDLKLEAKTAEKESTQQGRTPRKKPTRAYSSKSQR</sequence>
<evidence type="ECO:0000313" key="1">
    <source>
        <dbReference type="EMBL" id="KAL0929460.1"/>
    </source>
</evidence>
<proteinExistence type="predicted"/>
<organism evidence="1 2">
    <name type="scientific">Colletotrichum truncatum</name>
    <name type="common">Anthracnose fungus</name>
    <name type="synonym">Colletotrichum capsici</name>
    <dbReference type="NCBI Taxonomy" id="5467"/>
    <lineage>
        <taxon>Eukaryota</taxon>
        <taxon>Fungi</taxon>
        <taxon>Dikarya</taxon>
        <taxon>Ascomycota</taxon>
        <taxon>Pezizomycotina</taxon>
        <taxon>Sordariomycetes</taxon>
        <taxon>Hypocreomycetidae</taxon>
        <taxon>Glomerellales</taxon>
        <taxon>Glomerellaceae</taxon>
        <taxon>Colletotrichum</taxon>
        <taxon>Colletotrichum truncatum species complex</taxon>
    </lineage>
</organism>